<keyword evidence="3" id="KW-0560">Oxidoreductase</keyword>
<evidence type="ECO:0000256" key="2">
    <source>
        <dbReference type="ARBA" id="ARBA00022857"/>
    </source>
</evidence>
<dbReference type="InterPro" id="IPR020471">
    <property type="entry name" value="AKR"/>
</dbReference>
<evidence type="ECO:0000256" key="5">
    <source>
        <dbReference type="PIRSR" id="PIRSR000097-2"/>
    </source>
</evidence>
<evidence type="ECO:0000256" key="3">
    <source>
        <dbReference type="ARBA" id="ARBA00023002"/>
    </source>
</evidence>
<dbReference type="PRINTS" id="PR00069">
    <property type="entry name" value="ALDKETRDTASE"/>
</dbReference>
<dbReference type="PIRSF" id="PIRSF000097">
    <property type="entry name" value="AKR"/>
    <property type="match status" value="1"/>
</dbReference>
<dbReference type="InterPro" id="IPR036812">
    <property type="entry name" value="NAD(P)_OxRdtase_dom_sf"/>
</dbReference>
<evidence type="ECO:0000313" key="8">
    <source>
        <dbReference type="EMBL" id="TCD60078.1"/>
    </source>
</evidence>
<dbReference type="Proteomes" id="UP000292702">
    <property type="component" value="Unassembled WGS sequence"/>
</dbReference>
<reference evidence="8 9" key="1">
    <citation type="submission" date="2018-11" db="EMBL/GenBank/DDBJ databases">
        <title>Genome assembly of Steccherinum ochraceum LE-BIN_3174, the white-rot fungus of the Steccherinaceae family (The Residual Polyporoid clade, Polyporales, Basidiomycota).</title>
        <authorList>
            <person name="Fedorova T.V."/>
            <person name="Glazunova O.A."/>
            <person name="Landesman E.O."/>
            <person name="Moiseenko K.V."/>
            <person name="Psurtseva N.V."/>
            <person name="Savinova O.S."/>
            <person name="Shakhova N.V."/>
            <person name="Tyazhelova T.V."/>
            <person name="Vasina D.V."/>
        </authorList>
    </citation>
    <scope>NUCLEOTIDE SEQUENCE [LARGE SCALE GENOMIC DNA]</scope>
    <source>
        <strain evidence="8 9">LE-BIN_3174</strain>
    </source>
</reference>
<comment type="similarity">
    <text evidence="1">Belongs to the aldo/keto reductase family.</text>
</comment>
<evidence type="ECO:0000256" key="6">
    <source>
        <dbReference type="PIRSR" id="PIRSR000097-3"/>
    </source>
</evidence>
<name>A0A4R0R8T0_9APHY</name>
<gene>
    <name evidence="8" type="ORF">EIP91_010772</name>
</gene>
<evidence type="ECO:0000259" key="7">
    <source>
        <dbReference type="Pfam" id="PF00248"/>
    </source>
</evidence>
<feature type="active site" description="Proton donor" evidence="4">
    <location>
        <position position="19"/>
    </location>
</feature>
<dbReference type="CDD" id="cd19071">
    <property type="entry name" value="AKR_AKR1-5-like"/>
    <property type="match status" value="1"/>
</dbReference>
<keyword evidence="2" id="KW-0521">NADP</keyword>
<keyword evidence="9" id="KW-1185">Reference proteome</keyword>
<feature type="binding site" evidence="5">
    <location>
        <position position="75"/>
    </location>
    <ligand>
        <name>substrate</name>
    </ligand>
</feature>
<dbReference type="InterPro" id="IPR023210">
    <property type="entry name" value="NADP_OxRdtase_dom"/>
</dbReference>
<dbReference type="AlphaFoldDB" id="A0A4R0R8T0"/>
<dbReference type="InterPro" id="IPR018170">
    <property type="entry name" value="Aldo/ket_reductase_CS"/>
</dbReference>
<dbReference type="Pfam" id="PF00248">
    <property type="entry name" value="Aldo_ket_red"/>
    <property type="match status" value="1"/>
</dbReference>
<evidence type="ECO:0000256" key="1">
    <source>
        <dbReference type="ARBA" id="ARBA00007905"/>
    </source>
</evidence>
<dbReference type="STRING" id="92696.A0A4R0R8T0"/>
<protein>
    <recommendedName>
        <fullName evidence="7">NADP-dependent oxidoreductase domain-containing protein</fullName>
    </recommendedName>
</protein>
<dbReference type="GO" id="GO:0016616">
    <property type="term" value="F:oxidoreductase activity, acting on the CH-OH group of donors, NAD or NADP as acceptor"/>
    <property type="evidence" value="ECO:0007669"/>
    <property type="project" value="UniProtKB-ARBA"/>
</dbReference>
<comment type="caution">
    <text evidence="8">The sequence shown here is derived from an EMBL/GenBank/DDBJ whole genome shotgun (WGS) entry which is preliminary data.</text>
</comment>
<dbReference type="FunFam" id="3.20.20.100:FF:000002">
    <property type="entry name" value="2,5-diketo-D-gluconic acid reductase A"/>
    <property type="match status" value="1"/>
</dbReference>
<dbReference type="PANTHER" id="PTHR43827">
    <property type="entry name" value="2,5-DIKETO-D-GLUCONIC ACID REDUCTASE"/>
    <property type="match status" value="1"/>
</dbReference>
<dbReference type="OrthoDB" id="5945798at2759"/>
<dbReference type="EMBL" id="RWJN01000663">
    <property type="protein sequence ID" value="TCD60078.1"/>
    <property type="molecule type" value="Genomic_DNA"/>
</dbReference>
<feature type="site" description="Lowers pKa of active site Tyr" evidence="6">
    <location>
        <position position="44"/>
    </location>
</feature>
<dbReference type="PROSITE" id="PS00798">
    <property type="entry name" value="ALDOKETO_REDUCTASE_1"/>
    <property type="match status" value="1"/>
</dbReference>
<dbReference type="Gene3D" id="3.20.20.100">
    <property type="entry name" value="NADP-dependent oxidoreductase domain"/>
    <property type="match status" value="1"/>
</dbReference>
<proteinExistence type="inferred from homology"/>
<evidence type="ECO:0000256" key="4">
    <source>
        <dbReference type="PIRSR" id="PIRSR000097-1"/>
    </source>
</evidence>
<dbReference type="SUPFAM" id="SSF51430">
    <property type="entry name" value="NAD(P)-linked oxidoreductase"/>
    <property type="match status" value="1"/>
</dbReference>
<organism evidence="8 9">
    <name type="scientific">Steccherinum ochraceum</name>
    <dbReference type="NCBI Taxonomy" id="92696"/>
    <lineage>
        <taxon>Eukaryota</taxon>
        <taxon>Fungi</taxon>
        <taxon>Dikarya</taxon>
        <taxon>Basidiomycota</taxon>
        <taxon>Agaricomycotina</taxon>
        <taxon>Agaricomycetes</taxon>
        <taxon>Polyporales</taxon>
        <taxon>Steccherinaceae</taxon>
        <taxon>Steccherinum</taxon>
    </lineage>
</organism>
<sequence length="278" mass="31138">MVEYALKIGYRHIDTAFAYANEADVGKGIRNSGIPREQIYLVTKLMDIHHHMVQESLEISLKNLGVDYIDLYLMHWPQAKDSSGEIIQPEESPTFVETWKEMEKLLASGKVKSIGVSNFSIKTLEILLPQASVQPVTNQVEMHPLLPQLDLLEYCNSKKILLTAYTPLGKGKPILLEHPVLKDIAKHKNSTTSQVILGWFLKKGVIAIPKSGNHGRLEENLSPVSITSDEEAKIDAIHREPGMHRSMCGYHGEDGKVFGWTYEQLGWPFKKGGNGVVN</sequence>
<accession>A0A4R0R8T0</accession>
<feature type="domain" description="NADP-dependent oxidoreductase" evidence="7">
    <location>
        <begin position="1"/>
        <end position="237"/>
    </location>
</feature>
<dbReference type="PANTHER" id="PTHR43827:SF3">
    <property type="entry name" value="NADP-DEPENDENT OXIDOREDUCTASE DOMAIN-CONTAINING PROTEIN"/>
    <property type="match status" value="1"/>
</dbReference>
<evidence type="ECO:0000313" key="9">
    <source>
        <dbReference type="Proteomes" id="UP000292702"/>
    </source>
</evidence>
<dbReference type="PROSITE" id="PS00062">
    <property type="entry name" value="ALDOKETO_REDUCTASE_2"/>
    <property type="match status" value="1"/>
</dbReference>